<protein>
    <submittedName>
        <fullName evidence="1">Uncharacterized protein</fullName>
    </submittedName>
</protein>
<dbReference type="AlphaFoldDB" id="A0AAE1A9W9"/>
<evidence type="ECO:0000313" key="1">
    <source>
        <dbReference type="EMBL" id="KAK3783678.1"/>
    </source>
</evidence>
<dbReference type="Proteomes" id="UP001283361">
    <property type="component" value="Unassembled WGS sequence"/>
</dbReference>
<accession>A0AAE1A9W9</accession>
<gene>
    <name evidence="1" type="ORF">RRG08_025302</name>
</gene>
<sequence>MESETVREGKESYPSIFALHKATETVGFNHTTFLAKQVVTFWKAEHALRTWSGSRSSCGPDRSSGCGTCSSGWTGLYCSWNRGGLCWSLYDVCCCNDWDRHECCWRAAVNWCRWPLWFNLCCSYCSGQHSPWTSFVKLDWPVNCSSLNNHIDLFVQLQLTHF</sequence>
<keyword evidence="2" id="KW-1185">Reference proteome</keyword>
<comment type="caution">
    <text evidence="1">The sequence shown here is derived from an EMBL/GenBank/DDBJ whole genome shotgun (WGS) entry which is preliminary data.</text>
</comment>
<reference evidence="1" key="1">
    <citation type="journal article" date="2023" name="G3 (Bethesda)">
        <title>A reference genome for the long-term kleptoplast-retaining sea slug Elysia crispata morphotype clarki.</title>
        <authorList>
            <person name="Eastman K.E."/>
            <person name="Pendleton A.L."/>
            <person name="Shaikh M.A."/>
            <person name="Suttiyut T."/>
            <person name="Ogas R."/>
            <person name="Tomko P."/>
            <person name="Gavelis G."/>
            <person name="Widhalm J.R."/>
            <person name="Wisecaver J.H."/>
        </authorList>
    </citation>
    <scope>NUCLEOTIDE SEQUENCE</scope>
    <source>
        <strain evidence="1">ECLA1</strain>
    </source>
</reference>
<organism evidence="1 2">
    <name type="scientific">Elysia crispata</name>
    <name type="common">lettuce slug</name>
    <dbReference type="NCBI Taxonomy" id="231223"/>
    <lineage>
        <taxon>Eukaryota</taxon>
        <taxon>Metazoa</taxon>
        <taxon>Spiralia</taxon>
        <taxon>Lophotrochozoa</taxon>
        <taxon>Mollusca</taxon>
        <taxon>Gastropoda</taxon>
        <taxon>Heterobranchia</taxon>
        <taxon>Euthyneura</taxon>
        <taxon>Panpulmonata</taxon>
        <taxon>Sacoglossa</taxon>
        <taxon>Placobranchoidea</taxon>
        <taxon>Plakobranchidae</taxon>
        <taxon>Elysia</taxon>
    </lineage>
</organism>
<dbReference type="EMBL" id="JAWDGP010002360">
    <property type="protein sequence ID" value="KAK3783678.1"/>
    <property type="molecule type" value="Genomic_DNA"/>
</dbReference>
<evidence type="ECO:0000313" key="2">
    <source>
        <dbReference type="Proteomes" id="UP001283361"/>
    </source>
</evidence>
<name>A0AAE1A9W9_9GAST</name>
<proteinExistence type="predicted"/>